<dbReference type="GO" id="GO:0005634">
    <property type="term" value="C:nucleus"/>
    <property type="evidence" value="ECO:0007669"/>
    <property type="project" value="InterPro"/>
</dbReference>
<proteinExistence type="predicted"/>
<dbReference type="InterPro" id="IPR033375">
    <property type="entry name" value="Cggbp1"/>
</dbReference>
<protein>
    <submittedName>
        <fullName evidence="1">(California timema) hypothetical protein</fullName>
    </submittedName>
</protein>
<dbReference type="PANTHER" id="PTHR32344:SF1">
    <property type="entry name" value="U1-TYPE DOMAIN-CONTAINING PROTEIN"/>
    <property type="match status" value="1"/>
</dbReference>
<dbReference type="EMBL" id="OE185835">
    <property type="protein sequence ID" value="CAD7577585.1"/>
    <property type="molecule type" value="Genomic_DNA"/>
</dbReference>
<dbReference type="GO" id="GO:0003690">
    <property type="term" value="F:double-stranded DNA binding"/>
    <property type="evidence" value="ECO:0007669"/>
    <property type="project" value="InterPro"/>
</dbReference>
<dbReference type="GO" id="GO:0006357">
    <property type="term" value="P:regulation of transcription by RNA polymerase II"/>
    <property type="evidence" value="ECO:0007669"/>
    <property type="project" value="InterPro"/>
</dbReference>
<gene>
    <name evidence="1" type="ORF">TCMB3V08_LOCUS10133</name>
</gene>
<dbReference type="AlphaFoldDB" id="A0A7R9PC83"/>
<dbReference type="PANTHER" id="PTHR32344">
    <property type="entry name" value="U1-TYPE DOMAIN-CONTAINING PROTEIN"/>
    <property type="match status" value="1"/>
</dbReference>
<organism evidence="1">
    <name type="scientific">Timema californicum</name>
    <name type="common">California timema</name>
    <name type="synonym">Walking stick</name>
    <dbReference type="NCBI Taxonomy" id="61474"/>
    <lineage>
        <taxon>Eukaryota</taxon>
        <taxon>Metazoa</taxon>
        <taxon>Ecdysozoa</taxon>
        <taxon>Arthropoda</taxon>
        <taxon>Hexapoda</taxon>
        <taxon>Insecta</taxon>
        <taxon>Pterygota</taxon>
        <taxon>Neoptera</taxon>
        <taxon>Polyneoptera</taxon>
        <taxon>Phasmatodea</taxon>
        <taxon>Timematodea</taxon>
        <taxon>Timematoidea</taxon>
        <taxon>Timematidae</taxon>
        <taxon>Timema</taxon>
    </lineage>
</organism>
<sequence>MKVSPYCCLLSRIISTYGSELGNSLTEIVLGGKRGKEFVFKHQLETQVQGQCGWNEISKKQGRRKVGAQGVWTPLEWVKCEKKYHLEQHKTNAIHMKNSGKKTGSQPFFPKVNDTDKILDQFSADLCSAMVAANIPRNKLENPDFNAFLNKYTNMKIPVESTLRKHYLHSTYLSIIQTFDEEQAVTITEANTAIYCSSVSADLAYVKSTLEIFLEQSQL</sequence>
<name>A0A7R9PC83_TIMCA</name>
<reference evidence="1" key="1">
    <citation type="submission" date="2020-11" db="EMBL/GenBank/DDBJ databases">
        <authorList>
            <person name="Tran Van P."/>
        </authorList>
    </citation>
    <scope>NUCLEOTIDE SEQUENCE</scope>
</reference>
<accession>A0A7R9PC83</accession>
<evidence type="ECO:0000313" key="1">
    <source>
        <dbReference type="EMBL" id="CAD7577585.1"/>
    </source>
</evidence>